<dbReference type="SUPFAM" id="SSF51182">
    <property type="entry name" value="RmlC-like cupins"/>
    <property type="match status" value="1"/>
</dbReference>
<proteinExistence type="predicted"/>
<sequence>MTVLEEMLQVASHAGEGYRPVIYFGAWRVALLNDAPEFRPEALGKIEKHLLTDEVFVLVGGKGLLIVADGDDAPGKVYCTWMEPGKVYNVRQGVWHWVLTERVTKMLIVENRDTSVDNSRYARLTPVQIEVILASWQSR</sequence>
<reference evidence="1 2" key="1">
    <citation type="submission" date="2019-11" db="EMBL/GenBank/DDBJ databases">
        <title>Genome sequence of Moorella glycerini DSM11254.</title>
        <authorList>
            <person name="Poehlein A."/>
            <person name="Boeer T."/>
            <person name="Daniel R."/>
        </authorList>
    </citation>
    <scope>NUCLEOTIDE SEQUENCE [LARGE SCALE GENOMIC DNA]</scope>
    <source>
        <strain evidence="1 2">DSM 11254</strain>
    </source>
</reference>
<gene>
    <name evidence="1" type="ORF">MGLY_01510</name>
</gene>
<dbReference type="EMBL" id="CP046244">
    <property type="protein sequence ID" value="QGP90840.1"/>
    <property type="molecule type" value="Genomic_DNA"/>
</dbReference>
<dbReference type="AlphaFoldDB" id="A0A6I5ZLT0"/>
<dbReference type="OrthoDB" id="9798066at2"/>
<protein>
    <recommendedName>
        <fullName evidence="3">RmlC-like jelly roll fold</fullName>
    </recommendedName>
</protein>
<dbReference type="RefSeq" id="WP_156271298.1">
    <property type="nucleotide sequence ID" value="NZ_CP046244.1"/>
</dbReference>
<evidence type="ECO:0000313" key="2">
    <source>
        <dbReference type="Proteomes" id="UP000425916"/>
    </source>
</evidence>
<evidence type="ECO:0000313" key="1">
    <source>
        <dbReference type="EMBL" id="QGP90840.1"/>
    </source>
</evidence>
<keyword evidence="2" id="KW-1185">Reference proteome</keyword>
<dbReference type="InterPro" id="IPR014710">
    <property type="entry name" value="RmlC-like_jellyroll"/>
</dbReference>
<dbReference type="InterPro" id="IPR011051">
    <property type="entry name" value="RmlC_Cupin_sf"/>
</dbReference>
<name>A0A6I5ZLT0_9FIRM</name>
<organism evidence="1 2">
    <name type="scientific">Neomoorella glycerini</name>
    <dbReference type="NCBI Taxonomy" id="55779"/>
    <lineage>
        <taxon>Bacteria</taxon>
        <taxon>Bacillati</taxon>
        <taxon>Bacillota</taxon>
        <taxon>Clostridia</taxon>
        <taxon>Neomoorellales</taxon>
        <taxon>Neomoorellaceae</taxon>
        <taxon>Neomoorella</taxon>
    </lineage>
</organism>
<dbReference type="Proteomes" id="UP000425916">
    <property type="component" value="Chromosome"/>
</dbReference>
<evidence type="ECO:0008006" key="3">
    <source>
        <dbReference type="Google" id="ProtNLM"/>
    </source>
</evidence>
<dbReference type="Gene3D" id="2.60.120.10">
    <property type="entry name" value="Jelly Rolls"/>
    <property type="match status" value="1"/>
</dbReference>
<accession>A0A6I5ZLT0</accession>